<dbReference type="Pfam" id="PF00022">
    <property type="entry name" value="Actin"/>
    <property type="match status" value="2"/>
</dbReference>
<feature type="compositionally biased region" description="Low complexity" evidence="2">
    <location>
        <begin position="76"/>
        <end position="105"/>
    </location>
</feature>
<dbReference type="SUPFAM" id="SSF53067">
    <property type="entry name" value="Actin-like ATPase domain"/>
    <property type="match status" value="2"/>
</dbReference>
<feature type="region of interest" description="Disordered" evidence="2">
    <location>
        <begin position="1"/>
        <end position="292"/>
    </location>
</feature>
<dbReference type="InterPro" id="IPR043129">
    <property type="entry name" value="ATPase_NBD"/>
</dbReference>
<feature type="region of interest" description="Disordered" evidence="2">
    <location>
        <begin position="764"/>
        <end position="831"/>
    </location>
</feature>
<protein>
    <submittedName>
        <fullName evidence="3">Actin-like protein arp8</fullName>
    </submittedName>
</protein>
<feature type="compositionally biased region" description="Polar residues" evidence="2">
    <location>
        <begin position="136"/>
        <end position="156"/>
    </location>
</feature>
<evidence type="ECO:0000256" key="2">
    <source>
        <dbReference type="SAM" id="MobiDB-lite"/>
    </source>
</evidence>
<keyword evidence="4" id="KW-1185">Reference proteome</keyword>
<feature type="compositionally biased region" description="Low complexity" evidence="2">
    <location>
        <begin position="233"/>
        <end position="255"/>
    </location>
</feature>
<dbReference type="InterPro" id="IPR004000">
    <property type="entry name" value="Actin"/>
</dbReference>
<sequence length="951" mass="103687">MSGFAGKRKKYSWLPETNPSALSGDTTSPTAATPTKGDGEITPRAAKPRQKTSSKQKADKAADKPVEQQLEGLGITTTPTSASTAAAAAVSAGSSADAGAVAATEEAAEESKQSVAGTKSRRRSRKDSVDELVRSRLQSTMTAGPDSASQAGTPLATSTGTPRGGGGGRKRMGDVPTQSTITASVRDALGYERSANVGTRASPPPPPPPPQQPQPHPQPSSSRHRSGHHGGRHAANGGAANNAGTAASRAPAPRRASPPPPSLAPRESKYSFPSYAPLKRGNPASTMKHCSRGVGWDEHRRGIQVTSGDNVIVIHPGSRWLRIGRASDPVPKEIPHVIARRLNVPPVRVPEITEAVPKDAKDAAEPMEVDEQAAKADTPQDKGGDGDKAETDDDGSDDGSDDTGHGDGVMDAVDQTLEMLRDSLKQHQRQSKRKVPMNVYSQVLTYNKQSRFETIQDHNDPFKIEWIQTSEIQGDYEIGERALRIADPGQFLVRHPLKNGCFNVEEYANTEEVLGDIESIWTSAIEKELNIRRRDLAQYGAVLVIPDIFNRTEVAVLANMLLQHIGFGHLLVHQSSVSVTFGAGISSACVIDVGAQKTSIACVEDGFCIPESRVSIMYGGDDITRFLFNMFERSKFPYAEASLQRMSDWLMLNELREKYCTMNLSDVNIRLRDFFVRQPHQQHTRKYSFKTYDEAYHAPLCLFYPAVADSLVSLPRYSESFVPLDNAELQLDNNYLMCRYVTPTQFGLLPLRVVETPAVAKVVSEQQPTGSAIPPATVPSTEPGTPDPRPQQAANNNNSSNPPPADTKAATDQPLAPEVPNNITYVPDPDAQHSRMPLDLAITHSIVRSGQLERAQKMYSSILIVGGGVTFIPEFNDVLASRLMYVRPEYMRSVERADIVSAPRELDPRVLAWKGGAVLSRSESDYNMWVSAREWADFGPRLLRDRLFFQW</sequence>
<name>A0A9W7XXJ2_9FUNG</name>
<evidence type="ECO:0000256" key="1">
    <source>
        <dbReference type="RuleBase" id="RU000487"/>
    </source>
</evidence>
<feature type="compositionally biased region" description="Low complexity" evidence="2">
    <location>
        <begin position="790"/>
        <end position="800"/>
    </location>
</feature>
<feature type="compositionally biased region" description="Basic residues" evidence="2">
    <location>
        <begin position="1"/>
        <end position="11"/>
    </location>
</feature>
<gene>
    <name evidence="3" type="primary">ARP8</name>
    <name evidence="3" type="ORF">LPJ53_004880</name>
</gene>
<reference evidence="3" key="1">
    <citation type="submission" date="2022-07" db="EMBL/GenBank/DDBJ databases">
        <title>Phylogenomic reconstructions and comparative analyses of Kickxellomycotina fungi.</title>
        <authorList>
            <person name="Reynolds N.K."/>
            <person name="Stajich J.E."/>
            <person name="Barry K."/>
            <person name="Grigoriev I.V."/>
            <person name="Crous P."/>
            <person name="Smith M.E."/>
        </authorList>
    </citation>
    <scope>NUCLEOTIDE SEQUENCE</scope>
    <source>
        <strain evidence="3">NBRC 32514</strain>
    </source>
</reference>
<evidence type="ECO:0000313" key="4">
    <source>
        <dbReference type="Proteomes" id="UP001149813"/>
    </source>
</evidence>
<organism evidence="3 4">
    <name type="scientific">Coemansia erecta</name>
    <dbReference type="NCBI Taxonomy" id="147472"/>
    <lineage>
        <taxon>Eukaryota</taxon>
        <taxon>Fungi</taxon>
        <taxon>Fungi incertae sedis</taxon>
        <taxon>Zoopagomycota</taxon>
        <taxon>Kickxellomycotina</taxon>
        <taxon>Kickxellomycetes</taxon>
        <taxon>Kickxellales</taxon>
        <taxon>Kickxellaceae</taxon>
        <taxon>Coemansia</taxon>
    </lineage>
</organism>
<dbReference type="Gene3D" id="3.30.420.40">
    <property type="match status" value="4"/>
</dbReference>
<dbReference type="AlphaFoldDB" id="A0A9W7XXJ2"/>
<feature type="compositionally biased region" description="Basic and acidic residues" evidence="2">
    <location>
        <begin position="56"/>
        <end position="66"/>
    </location>
</feature>
<feature type="compositionally biased region" description="Basic residues" evidence="2">
    <location>
        <begin position="222"/>
        <end position="232"/>
    </location>
</feature>
<proteinExistence type="inferred from homology"/>
<accession>A0A9W7XXJ2</accession>
<dbReference type="EMBL" id="JANBOJ010000252">
    <property type="protein sequence ID" value="KAJ1720498.1"/>
    <property type="molecule type" value="Genomic_DNA"/>
</dbReference>
<dbReference type="OrthoDB" id="5572108at2759"/>
<feature type="compositionally biased region" description="Acidic residues" evidence="2">
    <location>
        <begin position="390"/>
        <end position="401"/>
    </location>
</feature>
<feature type="compositionally biased region" description="Pro residues" evidence="2">
    <location>
        <begin position="202"/>
        <end position="218"/>
    </location>
</feature>
<feature type="compositionally biased region" description="Polar residues" evidence="2">
    <location>
        <begin position="15"/>
        <end position="33"/>
    </location>
</feature>
<feature type="region of interest" description="Disordered" evidence="2">
    <location>
        <begin position="354"/>
        <end position="409"/>
    </location>
</feature>
<dbReference type="PANTHER" id="PTHR11937">
    <property type="entry name" value="ACTIN"/>
    <property type="match status" value="1"/>
</dbReference>
<dbReference type="Gene3D" id="3.90.640.10">
    <property type="entry name" value="Actin, Chain A, domain 4"/>
    <property type="match status" value="1"/>
</dbReference>
<evidence type="ECO:0000313" key="3">
    <source>
        <dbReference type="EMBL" id="KAJ1720498.1"/>
    </source>
</evidence>
<dbReference type="CDD" id="cd10206">
    <property type="entry name" value="ASKHA_NBD_Arp8-like"/>
    <property type="match status" value="1"/>
</dbReference>
<feature type="compositionally biased region" description="Basic and acidic residues" evidence="2">
    <location>
        <begin position="372"/>
        <end position="389"/>
    </location>
</feature>
<dbReference type="Proteomes" id="UP001149813">
    <property type="component" value="Unassembled WGS sequence"/>
</dbReference>
<dbReference type="Gene3D" id="3.30.420.580">
    <property type="match status" value="1"/>
</dbReference>
<comment type="caution">
    <text evidence="3">The sequence shown here is derived from an EMBL/GenBank/DDBJ whole genome shotgun (WGS) entry which is preliminary data.</text>
</comment>
<dbReference type="SMART" id="SM00268">
    <property type="entry name" value="ACTIN"/>
    <property type="match status" value="1"/>
</dbReference>
<comment type="similarity">
    <text evidence="1">Belongs to the actin family.</text>
</comment>